<protein>
    <recommendedName>
        <fullName evidence="1">Methyltransferase domain-containing protein</fullName>
    </recommendedName>
</protein>
<dbReference type="SUPFAM" id="SSF53335">
    <property type="entry name" value="S-adenosyl-L-methionine-dependent methyltransferases"/>
    <property type="match status" value="1"/>
</dbReference>
<dbReference type="AlphaFoldDB" id="A0A8H3ZE82"/>
<dbReference type="EMBL" id="WNWR01000041">
    <property type="protein sequence ID" value="KAE9993008.1"/>
    <property type="molecule type" value="Genomic_DNA"/>
</dbReference>
<dbReference type="InterPro" id="IPR029063">
    <property type="entry name" value="SAM-dependent_MTases_sf"/>
</dbReference>
<dbReference type="Proteomes" id="UP000490939">
    <property type="component" value="Unassembled WGS sequence"/>
</dbReference>
<dbReference type="InterPro" id="IPR041698">
    <property type="entry name" value="Methyltransf_25"/>
</dbReference>
<gene>
    <name evidence="2" type="ORF">EG327_006977</name>
</gene>
<evidence type="ECO:0000313" key="3">
    <source>
        <dbReference type="Proteomes" id="UP000490939"/>
    </source>
</evidence>
<feature type="domain" description="Methyltransferase" evidence="1">
    <location>
        <begin position="49"/>
        <end position="146"/>
    </location>
</feature>
<dbReference type="CDD" id="cd02440">
    <property type="entry name" value="AdoMet_MTases"/>
    <property type="match status" value="1"/>
</dbReference>
<dbReference type="Gene3D" id="3.40.50.150">
    <property type="entry name" value="Vaccinia Virus protein VP39"/>
    <property type="match status" value="1"/>
</dbReference>
<name>A0A8H3ZE82_VENIN</name>
<sequence>MGHDYYASRMLRDQDESARLDLQHHLMTKSLGYIVHPTISQRLVSGCKIADVATGTAIFLRDLFERIQDPSMDLHGFDISADQFPPAEKLAGNITLHLSNAKQGFPAEHHGKFDIVNLRLLTAAMENEKDWADVARNSMALLKPGGYLQWIEGALDQGSTVLCAVPGGDPEFSALLAEGMQKMGPWAKDEESNSTCSTLTWAGRNLTRTLKELGVAEVGQDNTSMDRFPEDRQVNTRMFIDVFRAIAGAYVGRPEGFGSMDELREWHATLLEMTKKEKVYMRYDIYTFVARKAL</sequence>
<comment type="caution">
    <text evidence="2">The sequence shown here is derived from an EMBL/GenBank/DDBJ whole genome shotgun (WGS) entry which is preliminary data.</text>
</comment>
<accession>A0A8H3ZE82</accession>
<evidence type="ECO:0000313" key="2">
    <source>
        <dbReference type="EMBL" id="KAE9993008.1"/>
    </source>
</evidence>
<keyword evidence="3" id="KW-1185">Reference proteome</keyword>
<dbReference type="Pfam" id="PF13649">
    <property type="entry name" value="Methyltransf_25"/>
    <property type="match status" value="1"/>
</dbReference>
<proteinExistence type="predicted"/>
<organism evidence="2 3">
    <name type="scientific">Venturia inaequalis</name>
    <name type="common">Apple scab fungus</name>
    <dbReference type="NCBI Taxonomy" id="5025"/>
    <lineage>
        <taxon>Eukaryota</taxon>
        <taxon>Fungi</taxon>
        <taxon>Dikarya</taxon>
        <taxon>Ascomycota</taxon>
        <taxon>Pezizomycotina</taxon>
        <taxon>Dothideomycetes</taxon>
        <taxon>Pleosporomycetidae</taxon>
        <taxon>Venturiales</taxon>
        <taxon>Venturiaceae</taxon>
        <taxon>Venturia</taxon>
    </lineage>
</organism>
<reference evidence="2 3" key="1">
    <citation type="submission" date="2019-07" db="EMBL/GenBank/DDBJ databases">
        <title>Venturia inaequalis Genome Resource.</title>
        <authorList>
            <person name="Lichtner F.J."/>
        </authorList>
    </citation>
    <scope>NUCLEOTIDE SEQUENCE [LARGE SCALE GENOMIC DNA]</scope>
    <source>
        <strain evidence="2 3">DMI_063113</strain>
    </source>
</reference>
<evidence type="ECO:0000259" key="1">
    <source>
        <dbReference type="Pfam" id="PF13649"/>
    </source>
</evidence>